<dbReference type="OrthoDB" id="6193532at2"/>
<gene>
    <name evidence="1" type="ORF">C7419_10935</name>
</gene>
<proteinExistence type="predicted"/>
<evidence type="ECO:0000313" key="1">
    <source>
        <dbReference type="EMBL" id="PWK31578.1"/>
    </source>
</evidence>
<name>A0A316EIT2_9BURK</name>
<accession>A0A316EIT2</accession>
<dbReference type="InterPro" id="IPR009499">
    <property type="entry name" value="AllG-like"/>
</dbReference>
<dbReference type="AlphaFoldDB" id="A0A316EIT2"/>
<dbReference type="RefSeq" id="WP_109585397.1">
    <property type="nucleotide sequence ID" value="NZ_QGGT01000009.1"/>
</dbReference>
<dbReference type="Gene3D" id="3.90.1700.10">
    <property type="entry name" value="v583 domain like"/>
    <property type="match status" value="1"/>
</dbReference>
<dbReference type="Proteomes" id="UP000245754">
    <property type="component" value="Unassembled WGS sequence"/>
</dbReference>
<evidence type="ECO:0000313" key="2">
    <source>
        <dbReference type="Proteomes" id="UP000245754"/>
    </source>
</evidence>
<dbReference type="InterPro" id="IPR024033">
    <property type="entry name" value="OXTCase_su_AllG_h-dom"/>
</dbReference>
<dbReference type="EMBL" id="QGGT01000009">
    <property type="protein sequence ID" value="PWK31578.1"/>
    <property type="molecule type" value="Genomic_DNA"/>
</dbReference>
<protein>
    <submittedName>
        <fullName evidence="1">Uncharacterized protein DUF1116</fullName>
    </submittedName>
</protein>
<dbReference type="Gene3D" id="3.90.1710.10">
    <property type="entry name" value="Enterococcus faecalis V583 domain"/>
    <property type="match status" value="1"/>
</dbReference>
<sequence length="374" mass="37917">MTTTPTLANAERAPDAAALARPYAGALWQGVRRRDAVLPDLPPSVLLHAGPPFASVDAVPAPVRHAAVQAMLFEGLAADAAAAIALLGAGKVTLMPAQDHGVATPLAQVVSGSMPLAVVGDGASVAYAPLIEGPPPALRFGTRDAGARARLETVSAYGLDILDGWLRVHAVAMMPLIAEALAHGDDCHGRTVAANAALVTALAGLPAEALAAVGANAGFVLPILMATACWHLGRQPRGIAAAGGNGVDFGMRLHGDTAWRTVPASPPVGIRLPAHDSTVALGAIGDSAVIDFGGLGGQALMLSPALRADWERWLPADLSSRRACVTDAISGIVDAGRVRETACVPIVNLAILDDAGDAGLIGRGFYQPPIGLFG</sequence>
<dbReference type="Gene3D" id="1.10.10.660">
    <property type="entry name" value="conserved protein of unknown function from Enterococcus faecalis V583"/>
    <property type="match status" value="1"/>
</dbReference>
<reference evidence="1 2" key="1">
    <citation type="submission" date="2018-05" db="EMBL/GenBank/DDBJ databases">
        <title>Genomic Encyclopedia of Type Strains, Phase IV (KMG-V): Genome sequencing to study the core and pangenomes of soil and plant-associated prokaryotes.</title>
        <authorList>
            <person name="Whitman W."/>
        </authorList>
    </citation>
    <scope>NUCLEOTIDE SEQUENCE [LARGE SCALE GENOMIC DNA]</scope>
    <source>
        <strain evidence="1 2">SLV-132</strain>
    </source>
</reference>
<comment type="caution">
    <text evidence="1">The sequence shown here is derived from an EMBL/GenBank/DDBJ whole genome shotgun (WGS) entry which is preliminary data.</text>
</comment>
<organism evidence="1 2">
    <name type="scientific">Cupriavidus plantarum</name>
    <dbReference type="NCBI Taxonomy" id="942865"/>
    <lineage>
        <taxon>Bacteria</taxon>
        <taxon>Pseudomonadati</taxon>
        <taxon>Pseudomonadota</taxon>
        <taxon>Betaproteobacteria</taxon>
        <taxon>Burkholderiales</taxon>
        <taxon>Burkholderiaceae</taxon>
        <taxon>Cupriavidus</taxon>
    </lineage>
</organism>
<dbReference type="Pfam" id="PF06545">
    <property type="entry name" value="AllG"/>
    <property type="match status" value="1"/>
</dbReference>
<keyword evidence="2" id="KW-1185">Reference proteome</keyword>